<evidence type="ECO:0000313" key="3">
    <source>
        <dbReference type="EMBL" id="KAB1633377.1"/>
    </source>
</evidence>
<dbReference type="Proteomes" id="UP000481339">
    <property type="component" value="Unassembled WGS sequence"/>
</dbReference>
<dbReference type="PANTHER" id="PTHR33169">
    <property type="entry name" value="PADR-FAMILY TRANSCRIPTIONAL REGULATOR"/>
    <property type="match status" value="1"/>
</dbReference>
<evidence type="ECO:0000259" key="2">
    <source>
        <dbReference type="Pfam" id="PF03551"/>
    </source>
</evidence>
<comment type="caution">
    <text evidence="3">The sequence shown here is derived from an EMBL/GenBank/DDBJ whole genome shotgun (WGS) entry which is preliminary data.</text>
</comment>
<evidence type="ECO:0000256" key="1">
    <source>
        <dbReference type="SAM" id="MobiDB-lite"/>
    </source>
</evidence>
<dbReference type="EMBL" id="WBKA01000001">
    <property type="protein sequence ID" value="KAB1633377.1"/>
    <property type="molecule type" value="Genomic_DNA"/>
</dbReference>
<keyword evidence="4" id="KW-1185">Reference proteome</keyword>
<dbReference type="InterPro" id="IPR036390">
    <property type="entry name" value="WH_DNA-bd_sf"/>
</dbReference>
<gene>
    <name evidence="3" type="ORF">F8O02_00015</name>
</gene>
<feature type="region of interest" description="Disordered" evidence="1">
    <location>
        <begin position="100"/>
        <end position="123"/>
    </location>
</feature>
<dbReference type="RefSeq" id="WP_158035157.1">
    <property type="nucleotide sequence ID" value="NZ_BAAAZV010000007.1"/>
</dbReference>
<dbReference type="OrthoDB" id="8443918at2"/>
<reference evidence="3 4" key="1">
    <citation type="submission" date="2019-09" db="EMBL/GenBank/DDBJ databases">
        <title>Phylogeny of genus Pseudoclavibacter and closely related genus.</title>
        <authorList>
            <person name="Li Y."/>
        </authorList>
    </citation>
    <scope>NUCLEOTIDE SEQUENCE [LARGE SCALE GENOMIC DNA]</scope>
    <source>
        <strain evidence="3 4">JCM 16921</strain>
    </source>
</reference>
<name>A0A7C8FQX4_9MICO</name>
<dbReference type="InterPro" id="IPR005149">
    <property type="entry name" value="Tscrpt_reg_PadR_N"/>
</dbReference>
<dbReference type="PANTHER" id="PTHR33169:SF14">
    <property type="entry name" value="TRANSCRIPTIONAL REGULATOR RV3488"/>
    <property type="match status" value="1"/>
</dbReference>
<dbReference type="InterPro" id="IPR036388">
    <property type="entry name" value="WH-like_DNA-bd_sf"/>
</dbReference>
<dbReference type="AlphaFoldDB" id="A0A7C8FQX4"/>
<organism evidence="3 4">
    <name type="scientific">Pseudoclavibacter caeni</name>
    <dbReference type="NCBI Taxonomy" id="908846"/>
    <lineage>
        <taxon>Bacteria</taxon>
        <taxon>Bacillati</taxon>
        <taxon>Actinomycetota</taxon>
        <taxon>Actinomycetes</taxon>
        <taxon>Micrococcales</taxon>
        <taxon>Microbacteriaceae</taxon>
        <taxon>Pseudoclavibacter</taxon>
    </lineage>
</organism>
<dbReference type="Gene3D" id="1.10.10.10">
    <property type="entry name" value="Winged helix-like DNA-binding domain superfamily/Winged helix DNA-binding domain"/>
    <property type="match status" value="1"/>
</dbReference>
<evidence type="ECO:0000313" key="4">
    <source>
        <dbReference type="Proteomes" id="UP000481339"/>
    </source>
</evidence>
<dbReference type="InterPro" id="IPR052509">
    <property type="entry name" value="Metal_resp_DNA-bind_regulator"/>
</dbReference>
<protein>
    <submittedName>
        <fullName evidence="3">Helix-turn-helix transcriptional regulator</fullName>
    </submittedName>
</protein>
<dbReference type="Pfam" id="PF03551">
    <property type="entry name" value="PadR"/>
    <property type="match status" value="1"/>
</dbReference>
<feature type="domain" description="Transcription regulator PadR N-terminal" evidence="2">
    <location>
        <begin position="14"/>
        <end position="83"/>
    </location>
</feature>
<accession>A0A7C8FQX4</accession>
<proteinExistence type="predicted"/>
<dbReference type="SUPFAM" id="SSF46785">
    <property type="entry name" value="Winged helix' DNA-binding domain"/>
    <property type="match status" value="1"/>
</dbReference>
<sequence>MSGEFVRAAILLHVLHHAAEQAVYGQWMIDELARHGYRVSPGTMYPTLHRMERDGLLAGEDVVVDGRRRRLYCITPKGEAALDEGRRAVRELAGEVLPSTADGAVTSTVDGRASGGRSSEHRA</sequence>